<evidence type="ECO:0000256" key="3">
    <source>
        <dbReference type="ARBA" id="ARBA00022741"/>
    </source>
</evidence>
<gene>
    <name evidence="9" type="ORF">I2H38_19870</name>
</gene>
<dbReference type="PANTHER" id="PTHR39560">
    <property type="entry name" value="PROTEIN ADENYLYLTRANSFERASE FIC-RELATED"/>
    <property type="match status" value="1"/>
</dbReference>
<dbReference type="PANTHER" id="PTHR39560:SF1">
    <property type="entry name" value="PROTEIN ADENYLYLTRANSFERASE FIC-RELATED"/>
    <property type="match status" value="1"/>
</dbReference>
<keyword evidence="10" id="KW-1185">Reference proteome</keyword>
<dbReference type="PROSITE" id="PS51459">
    <property type="entry name" value="FIDO"/>
    <property type="match status" value="1"/>
</dbReference>
<dbReference type="AlphaFoldDB" id="A0A931FQ51"/>
<protein>
    <recommendedName>
        <fullName evidence="5">protein adenylyltransferase</fullName>
        <ecNumber evidence="5">2.7.7.108</ecNumber>
    </recommendedName>
</protein>
<evidence type="ECO:0000256" key="2">
    <source>
        <dbReference type="ARBA" id="ARBA00022695"/>
    </source>
</evidence>
<keyword evidence="4" id="KW-0067">ATP-binding</keyword>
<evidence type="ECO:0000313" key="10">
    <source>
        <dbReference type="Proteomes" id="UP000599312"/>
    </source>
</evidence>
<dbReference type="GO" id="GO:0051302">
    <property type="term" value="P:regulation of cell division"/>
    <property type="evidence" value="ECO:0007669"/>
    <property type="project" value="TreeGrafter"/>
</dbReference>
<evidence type="ECO:0000256" key="6">
    <source>
        <dbReference type="ARBA" id="ARBA00047939"/>
    </source>
</evidence>
<comment type="caution">
    <text evidence="9">The sequence shown here is derived from an EMBL/GenBank/DDBJ whole genome shotgun (WGS) entry which is preliminary data.</text>
</comment>
<dbReference type="EMBL" id="JADQDO010000017">
    <property type="protein sequence ID" value="MBF9235624.1"/>
    <property type="molecule type" value="Genomic_DNA"/>
</dbReference>
<dbReference type="GO" id="GO:0070733">
    <property type="term" value="F:AMPylase activity"/>
    <property type="evidence" value="ECO:0007669"/>
    <property type="project" value="UniProtKB-EC"/>
</dbReference>
<keyword evidence="1" id="KW-0808">Transferase</keyword>
<feature type="domain" description="Fido" evidence="8">
    <location>
        <begin position="52"/>
        <end position="189"/>
    </location>
</feature>
<accession>A0A931FQ51</accession>
<dbReference type="RefSeq" id="WP_196273619.1">
    <property type="nucleotide sequence ID" value="NZ_JADQDO010000017.1"/>
</dbReference>
<evidence type="ECO:0000313" key="9">
    <source>
        <dbReference type="EMBL" id="MBF9235624.1"/>
    </source>
</evidence>
<dbReference type="Pfam" id="PF02661">
    <property type="entry name" value="Fic"/>
    <property type="match status" value="1"/>
</dbReference>
<reference evidence="9" key="1">
    <citation type="submission" date="2020-11" db="EMBL/GenBank/DDBJ databases">
        <authorList>
            <person name="Kim M.K."/>
        </authorList>
    </citation>
    <scope>NUCLEOTIDE SEQUENCE</scope>
    <source>
        <strain evidence="9">BT350</strain>
    </source>
</reference>
<comment type="catalytic activity">
    <reaction evidence="7">
        <text>L-tyrosyl-[protein] + ATP = O-(5'-adenylyl)-L-tyrosyl-[protein] + diphosphate</text>
        <dbReference type="Rhea" id="RHEA:54288"/>
        <dbReference type="Rhea" id="RHEA-COMP:10136"/>
        <dbReference type="Rhea" id="RHEA-COMP:13846"/>
        <dbReference type="ChEBI" id="CHEBI:30616"/>
        <dbReference type="ChEBI" id="CHEBI:33019"/>
        <dbReference type="ChEBI" id="CHEBI:46858"/>
        <dbReference type="ChEBI" id="CHEBI:83624"/>
        <dbReference type="EC" id="2.7.7.108"/>
    </reaction>
</comment>
<dbReference type="GO" id="GO:0005524">
    <property type="term" value="F:ATP binding"/>
    <property type="evidence" value="ECO:0007669"/>
    <property type="project" value="UniProtKB-KW"/>
</dbReference>
<evidence type="ECO:0000256" key="7">
    <source>
        <dbReference type="ARBA" id="ARBA00048696"/>
    </source>
</evidence>
<keyword evidence="3" id="KW-0547">Nucleotide-binding</keyword>
<dbReference type="Gene3D" id="1.10.3290.10">
    <property type="entry name" value="Fido-like domain"/>
    <property type="match status" value="1"/>
</dbReference>
<dbReference type="EC" id="2.7.7.108" evidence="5"/>
<evidence type="ECO:0000259" key="8">
    <source>
        <dbReference type="PROSITE" id="PS51459"/>
    </source>
</evidence>
<dbReference type="SUPFAM" id="SSF140931">
    <property type="entry name" value="Fic-like"/>
    <property type="match status" value="1"/>
</dbReference>
<keyword evidence="2" id="KW-0548">Nucleotidyltransferase</keyword>
<dbReference type="InterPro" id="IPR003812">
    <property type="entry name" value="Fido"/>
</dbReference>
<evidence type="ECO:0000256" key="4">
    <source>
        <dbReference type="ARBA" id="ARBA00022840"/>
    </source>
</evidence>
<evidence type="ECO:0000256" key="5">
    <source>
        <dbReference type="ARBA" id="ARBA00034531"/>
    </source>
</evidence>
<dbReference type="Proteomes" id="UP000599312">
    <property type="component" value="Unassembled WGS sequence"/>
</dbReference>
<organism evidence="9 10">
    <name type="scientific">Microvirga alba</name>
    <dbReference type="NCBI Taxonomy" id="2791025"/>
    <lineage>
        <taxon>Bacteria</taxon>
        <taxon>Pseudomonadati</taxon>
        <taxon>Pseudomonadota</taxon>
        <taxon>Alphaproteobacteria</taxon>
        <taxon>Hyphomicrobiales</taxon>
        <taxon>Methylobacteriaceae</taxon>
        <taxon>Microvirga</taxon>
    </lineage>
</organism>
<proteinExistence type="predicted"/>
<evidence type="ECO:0000256" key="1">
    <source>
        <dbReference type="ARBA" id="ARBA00022679"/>
    </source>
</evidence>
<comment type="catalytic activity">
    <reaction evidence="6">
        <text>L-threonyl-[protein] + ATP = 3-O-(5'-adenylyl)-L-threonyl-[protein] + diphosphate</text>
        <dbReference type="Rhea" id="RHEA:54292"/>
        <dbReference type="Rhea" id="RHEA-COMP:11060"/>
        <dbReference type="Rhea" id="RHEA-COMP:13847"/>
        <dbReference type="ChEBI" id="CHEBI:30013"/>
        <dbReference type="ChEBI" id="CHEBI:30616"/>
        <dbReference type="ChEBI" id="CHEBI:33019"/>
        <dbReference type="ChEBI" id="CHEBI:138113"/>
        <dbReference type="EC" id="2.7.7.108"/>
    </reaction>
</comment>
<sequence>MTFDPFGDSETSGYLKNAVGSNDPAVIKRLERDAFRSNLDEALAALKDKRALTYQDVLDTHKRLFSDVYPSWAGSDRSVTAPDLAITKGGRNDLFAHPGEVKLATEYALSKGQDQGFMRENPGTVFGTLAYAHPFLEGNGRTILAVHSELCRRAGIHIDWSATKEGDFLKALTAELDRPGRAMNEFLRPHVRQQALDVTRTSESLQAIFHPAPGERKYLVSPHSVPDLPDAVGRVLSEHRDMQARMRVGIPSPSPELRAALSASPEEKGQRLQATELKKEFGKLEAAFQQRLSGADRSAIRGNQIEVLAQSLKVTPEIARDVASLVKQVDAGRQLLRGEERIVAPSREPGLSR</sequence>
<dbReference type="InterPro" id="IPR036597">
    <property type="entry name" value="Fido-like_dom_sf"/>
</dbReference>
<name>A0A931FQ51_9HYPH</name>